<name>A0A015N3Q4_RHIIW</name>
<evidence type="ECO:0008006" key="5">
    <source>
        <dbReference type="Google" id="ProtNLM"/>
    </source>
</evidence>
<dbReference type="PROSITE" id="PS51886">
    <property type="entry name" value="TLDC"/>
    <property type="match status" value="1"/>
</dbReference>
<dbReference type="InterPro" id="IPR000210">
    <property type="entry name" value="BTB/POZ_dom"/>
</dbReference>
<dbReference type="HOGENOM" id="CLU_021542_0_1_1"/>
<organism evidence="3 4">
    <name type="scientific">Rhizophagus irregularis (strain DAOM 197198w)</name>
    <name type="common">Glomus intraradices</name>
    <dbReference type="NCBI Taxonomy" id="1432141"/>
    <lineage>
        <taxon>Eukaryota</taxon>
        <taxon>Fungi</taxon>
        <taxon>Fungi incertae sedis</taxon>
        <taxon>Mucoromycota</taxon>
        <taxon>Glomeromycotina</taxon>
        <taxon>Glomeromycetes</taxon>
        <taxon>Glomerales</taxon>
        <taxon>Glomeraceae</taxon>
        <taxon>Rhizophagus</taxon>
    </lineage>
</organism>
<gene>
    <name evidence="3" type="ORF">RirG_057640</name>
</gene>
<evidence type="ECO:0000313" key="4">
    <source>
        <dbReference type="Proteomes" id="UP000022910"/>
    </source>
</evidence>
<dbReference type="Pfam" id="PF07534">
    <property type="entry name" value="TLD"/>
    <property type="match status" value="1"/>
</dbReference>
<keyword evidence="4" id="KW-1185">Reference proteome</keyword>
<dbReference type="Gene3D" id="3.30.710.10">
    <property type="entry name" value="Potassium Channel Kv1.1, Chain A"/>
    <property type="match status" value="1"/>
</dbReference>
<dbReference type="OrthoDB" id="1022638at2759"/>
<dbReference type="EMBL" id="JEMT01013777">
    <property type="protein sequence ID" value="EXX73733.1"/>
    <property type="molecule type" value="Genomic_DNA"/>
</dbReference>
<comment type="caution">
    <text evidence="3">The sequence shown here is derived from an EMBL/GenBank/DDBJ whole genome shotgun (WGS) entry which is preliminary data.</text>
</comment>
<dbReference type="InterPro" id="IPR006571">
    <property type="entry name" value="TLDc_dom"/>
</dbReference>
<dbReference type="CDD" id="cd18186">
    <property type="entry name" value="BTB_POZ_ZBTB_KLHL-like"/>
    <property type="match status" value="1"/>
</dbReference>
<dbReference type="AlphaFoldDB" id="A0A015N3Q4"/>
<evidence type="ECO:0000259" key="1">
    <source>
        <dbReference type="PROSITE" id="PS50097"/>
    </source>
</evidence>
<accession>A0A015N3Q4</accession>
<dbReference type="InterPro" id="IPR051481">
    <property type="entry name" value="BTB-POZ/Galectin-3-binding"/>
</dbReference>
<sequence length="468" mass="55193">MPFFLTDYEKLYETRIEYDVIIYVGEEPNIKEEHAHSYILCARSQYFQVAFSKIWAEKKDGKFIFKKPNISPQLFDIILRFFYCGKIELKNLQGLDIWNLLIAVDELNIQPLISHIQEFLIENGAEILHENPTDILDILEKFYQHETFENLWNLCLETICDDPKILFNSDKFINLEAPLLELLLKRDDFYIKEIVIWENLLKWCFARQNIKSDPEKWNKDDITNIGRLLHKFIPSIRFYNIESTDFFCKVYSYKEILPQDLIHELSEFHRVPNIKSKANLAPLRKLNLKLNIDSNLIESDHFILFASWIDKKDPSNYNRRKFPYDFKLLYRSSKDGFNAELFHRNCDDKGATIWVAKIQSSTQLIGGYNPLDWNGNDWKNTADSFLFSFTDGKIISTAKLGYVKDASRAVYCGKNFGPHMGDLNCAYYIRSPNKWNYYYSGDSYPNIGIPKDITVEDYEVFQIIKKSI</sequence>
<dbReference type="SUPFAM" id="SSF54695">
    <property type="entry name" value="POZ domain"/>
    <property type="match status" value="1"/>
</dbReference>
<reference evidence="3 4" key="1">
    <citation type="submission" date="2014-02" db="EMBL/GenBank/DDBJ databases">
        <title>Single nucleus genome sequencing reveals high similarity among nuclei of an endomycorrhizal fungus.</title>
        <authorList>
            <person name="Lin K."/>
            <person name="Geurts R."/>
            <person name="Zhang Z."/>
            <person name="Limpens E."/>
            <person name="Saunders D.G."/>
            <person name="Mu D."/>
            <person name="Pang E."/>
            <person name="Cao H."/>
            <person name="Cha H."/>
            <person name="Lin T."/>
            <person name="Zhou Q."/>
            <person name="Shang Y."/>
            <person name="Li Y."/>
            <person name="Ivanov S."/>
            <person name="Sharma T."/>
            <person name="Velzen R.V."/>
            <person name="Ruijter N.D."/>
            <person name="Aanen D.K."/>
            <person name="Win J."/>
            <person name="Kamoun S."/>
            <person name="Bisseling T."/>
            <person name="Huang S."/>
        </authorList>
    </citation>
    <scope>NUCLEOTIDE SEQUENCE [LARGE SCALE GENOMIC DNA]</scope>
    <source>
        <strain evidence="4">DAOM197198w</strain>
    </source>
</reference>
<proteinExistence type="predicted"/>
<evidence type="ECO:0000259" key="2">
    <source>
        <dbReference type="PROSITE" id="PS51886"/>
    </source>
</evidence>
<feature type="domain" description="BTB" evidence="1">
    <location>
        <begin position="18"/>
        <end position="91"/>
    </location>
</feature>
<dbReference type="PROSITE" id="PS50097">
    <property type="entry name" value="BTB"/>
    <property type="match status" value="1"/>
</dbReference>
<dbReference type="Pfam" id="PF00651">
    <property type="entry name" value="BTB"/>
    <property type="match status" value="1"/>
</dbReference>
<dbReference type="InterPro" id="IPR011333">
    <property type="entry name" value="SKP1/BTB/POZ_sf"/>
</dbReference>
<evidence type="ECO:0000313" key="3">
    <source>
        <dbReference type="EMBL" id="EXX73733.1"/>
    </source>
</evidence>
<dbReference type="PANTHER" id="PTHR24410">
    <property type="entry name" value="HL07962P-RELATED"/>
    <property type="match status" value="1"/>
</dbReference>
<dbReference type="SMART" id="SM00225">
    <property type="entry name" value="BTB"/>
    <property type="match status" value="1"/>
</dbReference>
<protein>
    <recommendedName>
        <fullName evidence="5">Btb/poz domain-containing protein 19-like</fullName>
    </recommendedName>
</protein>
<dbReference type="PANTHER" id="PTHR24410:SF23">
    <property type="entry name" value="BTB DOMAIN-CONTAINING PROTEIN-RELATED"/>
    <property type="match status" value="1"/>
</dbReference>
<feature type="domain" description="TLDc" evidence="2">
    <location>
        <begin position="295"/>
        <end position="464"/>
    </location>
</feature>
<dbReference type="Proteomes" id="UP000022910">
    <property type="component" value="Unassembled WGS sequence"/>
</dbReference>